<comment type="subcellular location">
    <subcellularLocation>
        <location evidence="1">Cell inner membrane</location>
        <topology evidence="1">Lipid-anchor</topology>
    </subcellularLocation>
</comment>
<dbReference type="GO" id="GO:0046677">
    <property type="term" value="P:response to antibiotic"/>
    <property type="evidence" value="ECO:0007669"/>
    <property type="project" value="TreeGrafter"/>
</dbReference>
<dbReference type="Gene3D" id="2.40.50.100">
    <property type="match status" value="1"/>
</dbReference>
<organism evidence="10 11">
    <name type="scientific">Marinobacterium marinum</name>
    <dbReference type="NCBI Taxonomy" id="2756129"/>
    <lineage>
        <taxon>Bacteria</taxon>
        <taxon>Pseudomonadati</taxon>
        <taxon>Pseudomonadota</taxon>
        <taxon>Gammaproteobacteria</taxon>
        <taxon>Oceanospirillales</taxon>
        <taxon>Oceanospirillaceae</taxon>
        <taxon>Marinobacterium</taxon>
    </lineage>
</organism>
<evidence type="ECO:0000259" key="9">
    <source>
        <dbReference type="Pfam" id="PF25967"/>
    </source>
</evidence>
<name>A0A7W2ABQ9_9GAMM</name>
<reference evidence="10 11" key="1">
    <citation type="submission" date="2020-07" db="EMBL/GenBank/DDBJ databases">
        <title>Bacterium isolated from marien macroalgae.</title>
        <authorList>
            <person name="Zhu K."/>
            <person name="Lu D."/>
            <person name="Du Z."/>
        </authorList>
    </citation>
    <scope>NUCLEOTIDE SEQUENCE [LARGE SCALE GENOMIC DNA]</scope>
    <source>
        <strain evidence="10 11">3-1745</strain>
    </source>
</reference>
<dbReference type="Gene3D" id="2.40.420.20">
    <property type="match status" value="1"/>
</dbReference>
<dbReference type="PROSITE" id="PS51257">
    <property type="entry name" value="PROKAR_LIPOPROTEIN"/>
    <property type="match status" value="1"/>
</dbReference>
<dbReference type="AlphaFoldDB" id="A0A7W2ABQ9"/>
<evidence type="ECO:0000313" key="11">
    <source>
        <dbReference type="Proteomes" id="UP000538931"/>
    </source>
</evidence>
<accession>A0A7W2ABQ9</accession>
<dbReference type="SUPFAM" id="SSF111369">
    <property type="entry name" value="HlyD-like secretion proteins"/>
    <property type="match status" value="1"/>
</dbReference>
<dbReference type="GO" id="GO:0030313">
    <property type="term" value="C:cell envelope"/>
    <property type="evidence" value="ECO:0007669"/>
    <property type="project" value="UniProtKB-SubCell"/>
</dbReference>
<feature type="chain" id="PRO_5031427572" evidence="5">
    <location>
        <begin position="25"/>
        <end position="387"/>
    </location>
</feature>
<feature type="domain" description="Multidrug resistance protein MdtA-like C-terminal permuted SH3" evidence="9">
    <location>
        <begin position="304"/>
        <end position="359"/>
    </location>
</feature>
<dbReference type="InterPro" id="IPR058624">
    <property type="entry name" value="MdtA-like_HH"/>
</dbReference>
<dbReference type="Gene3D" id="2.40.30.170">
    <property type="match status" value="1"/>
</dbReference>
<gene>
    <name evidence="10" type="ORF">H1S06_05075</name>
</gene>
<feature type="compositionally biased region" description="Polar residues" evidence="4">
    <location>
        <begin position="378"/>
        <end position="387"/>
    </location>
</feature>
<dbReference type="GO" id="GO:0005886">
    <property type="term" value="C:plasma membrane"/>
    <property type="evidence" value="ECO:0007669"/>
    <property type="project" value="TreeGrafter"/>
</dbReference>
<dbReference type="EMBL" id="JACEMT010000040">
    <property type="protein sequence ID" value="MBA4501732.1"/>
    <property type="molecule type" value="Genomic_DNA"/>
</dbReference>
<comment type="similarity">
    <text evidence="2">Belongs to the membrane fusion protein (MFP) (TC 8.A.1) family.</text>
</comment>
<dbReference type="Pfam" id="PF25876">
    <property type="entry name" value="HH_MFP_RND"/>
    <property type="match status" value="1"/>
</dbReference>
<evidence type="ECO:0000259" key="6">
    <source>
        <dbReference type="Pfam" id="PF25876"/>
    </source>
</evidence>
<dbReference type="InterPro" id="IPR006143">
    <property type="entry name" value="RND_pump_MFP"/>
</dbReference>
<dbReference type="Pfam" id="PF25944">
    <property type="entry name" value="Beta-barrel_RND"/>
    <property type="match status" value="1"/>
</dbReference>
<feature type="domain" description="Multidrug resistance protein MdtA-like beta-barrel" evidence="8">
    <location>
        <begin position="212"/>
        <end position="298"/>
    </location>
</feature>
<dbReference type="InterPro" id="IPR058627">
    <property type="entry name" value="MdtA-like_C"/>
</dbReference>
<comment type="caution">
    <text evidence="10">The sequence shown here is derived from an EMBL/GenBank/DDBJ whole genome shotgun (WGS) entry which is preliminary data.</text>
</comment>
<sequence>MKTLVTQGRVLFLSCMALMLTACGDEADQAAAGGARPLPPVMTDVSRIERQDIALNKTYSSLLRSDNEVTLVARVTGTLEARQFEQGDQVTKGQVLYTIEPEQYQAQVKQREADLQSARAELARAGRDAARYEQLLKRSSVSRQQYDQALAEQQVARARVAQVDAALSSARIDLGYTQVEAPVDGRIGLSQVNVGNLVSPGTELVTITPLDPLEVRFQMPQKDALELRDQLAQDDINQIHATLEVMGREGVPATQLKGGLDFLGVRVDTRTSTVQASASFANPDAKVLPGQFARVSIEGLKRYDVLAVPEVAITQGLMGPQVFVVDEEGKARARTVELGEVAGELQIILSGLEGGETVVSGDPSGIKPGTPIKPRTEATATEQGNDA</sequence>
<feature type="domain" description="Multidrug resistance protein MdtA-like alpha-helical hairpin" evidence="6">
    <location>
        <begin position="108"/>
        <end position="177"/>
    </location>
</feature>
<feature type="coiled-coil region" evidence="3">
    <location>
        <begin position="108"/>
        <end position="135"/>
    </location>
</feature>
<proteinExistence type="inferred from homology"/>
<evidence type="ECO:0000256" key="2">
    <source>
        <dbReference type="ARBA" id="ARBA00009477"/>
    </source>
</evidence>
<feature type="signal peptide" evidence="5">
    <location>
        <begin position="1"/>
        <end position="24"/>
    </location>
</feature>
<evidence type="ECO:0000259" key="8">
    <source>
        <dbReference type="Pfam" id="PF25944"/>
    </source>
</evidence>
<protein>
    <submittedName>
        <fullName evidence="10">Efflux RND transporter periplasmic adaptor subunit</fullName>
    </submittedName>
</protein>
<dbReference type="GO" id="GO:0022857">
    <property type="term" value="F:transmembrane transporter activity"/>
    <property type="evidence" value="ECO:0007669"/>
    <property type="project" value="InterPro"/>
</dbReference>
<dbReference type="InterPro" id="IPR058625">
    <property type="entry name" value="MdtA-like_BSH"/>
</dbReference>
<evidence type="ECO:0000256" key="4">
    <source>
        <dbReference type="SAM" id="MobiDB-lite"/>
    </source>
</evidence>
<dbReference type="Proteomes" id="UP000538931">
    <property type="component" value="Unassembled WGS sequence"/>
</dbReference>
<keyword evidence="5" id="KW-0732">Signal</keyword>
<dbReference type="NCBIfam" id="TIGR01730">
    <property type="entry name" value="RND_mfp"/>
    <property type="match status" value="1"/>
</dbReference>
<dbReference type="InterPro" id="IPR058626">
    <property type="entry name" value="MdtA-like_b-barrel"/>
</dbReference>
<feature type="region of interest" description="Disordered" evidence="4">
    <location>
        <begin position="359"/>
        <end position="387"/>
    </location>
</feature>
<evidence type="ECO:0000256" key="5">
    <source>
        <dbReference type="SAM" id="SignalP"/>
    </source>
</evidence>
<dbReference type="Pfam" id="PF25917">
    <property type="entry name" value="BSH_RND"/>
    <property type="match status" value="1"/>
</dbReference>
<keyword evidence="11" id="KW-1185">Reference proteome</keyword>
<feature type="domain" description="Multidrug resistance protein MdtA-like barrel-sandwich hybrid" evidence="7">
    <location>
        <begin position="67"/>
        <end position="207"/>
    </location>
</feature>
<dbReference type="Pfam" id="PF25967">
    <property type="entry name" value="RND-MFP_C"/>
    <property type="match status" value="1"/>
</dbReference>
<evidence type="ECO:0000313" key="10">
    <source>
        <dbReference type="EMBL" id="MBA4501732.1"/>
    </source>
</evidence>
<dbReference type="Gene3D" id="1.10.287.470">
    <property type="entry name" value="Helix hairpin bin"/>
    <property type="match status" value="1"/>
</dbReference>
<dbReference type="PANTHER" id="PTHR30158">
    <property type="entry name" value="ACRA/E-RELATED COMPONENT OF DRUG EFFLUX TRANSPORTER"/>
    <property type="match status" value="1"/>
</dbReference>
<evidence type="ECO:0000259" key="7">
    <source>
        <dbReference type="Pfam" id="PF25917"/>
    </source>
</evidence>
<keyword evidence="3" id="KW-0175">Coiled coil</keyword>
<evidence type="ECO:0000256" key="3">
    <source>
        <dbReference type="SAM" id="Coils"/>
    </source>
</evidence>
<evidence type="ECO:0000256" key="1">
    <source>
        <dbReference type="ARBA" id="ARBA00004519"/>
    </source>
</evidence>
<dbReference type="RefSeq" id="WP_181737883.1">
    <property type="nucleotide sequence ID" value="NZ_JACEMT010000040.1"/>
</dbReference>